<keyword evidence="1" id="KW-0812">Transmembrane</keyword>
<protein>
    <recommendedName>
        <fullName evidence="4">DUF1269 domain-containing protein</fullName>
    </recommendedName>
</protein>
<feature type="transmembrane region" description="Helical" evidence="1">
    <location>
        <begin position="64"/>
        <end position="83"/>
    </location>
</feature>
<dbReference type="EMBL" id="APLQ01000014">
    <property type="protein sequence ID" value="ENO13095.1"/>
    <property type="molecule type" value="Genomic_DNA"/>
</dbReference>
<gene>
    <name evidence="2" type="ORF">J057_16895</name>
</gene>
<evidence type="ECO:0000256" key="1">
    <source>
        <dbReference type="SAM" id="Phobius"/>
    </source>
</evidence>
<name>N6VSF0_9GAMM</name>
<dbReference type="eggNOG" id="ENOG5032W7W">
    <property type="taxonomic scope" value="Bacteria"/>
</dbReference>
<keyword evidence="3" id="KW-1185">Reference proteome</keyword>
<dbReference type="OrthoDB" id="5905880at2"/>
<keyword evidence="1" id="KW-1133">Transmembrane helix</keyword>
<dbReference type="HOGENOM" id="CLU_118626_0_0_6"/>
<keyword evidence="1" id="KW-0472">Membrane</keyword>
<sequence>MRRLYYLAHSIDSVDEISEDLHEHGVTDWRFHIVSKDEAGLYTHRLHRASVLDRTDLVRFIERGLMIGAVFGLVLTISLQTFSGLEWPLFAWIALVAFFTLAGGWLGGFGGITGENYRIRRFHDDIEKGEYLVMVDVPKKYMATMKQLMAENHPEARLQGESSSFNNPFVERDGKFHVT</sequence>
<dbReference type="PATRIC" id="fig|626887.3.peg.3379"/>
<organism evidence="2 3">
    <name type="scientific">Marinobacter nanhaiticus D15-8W</name>
    <dbReference type="NCBI Taxonomy" id="626887"/>
    <lineage>
        <taxon>Bacteria</taxon>
        <taxon>Pseudomonadati</taxon>
        <taxon>Pseudomonadota</taxon>
        <taxon>Gammaproteobacteria</taxon>
        <taxon>Pseudomonadales</taxon>
        <taxon>Marinobacteraceae</taxon>
        <taxon>Marinobacter</taxon>
    </lineage>
</organism>
<feature type="transmembrane region" description="Helical" evidence="1">
    <location>
        <begin position="89"/>
        <end position="112"/>
    </location>
</feature>
<evidence type="ECO:0008006" key="4">
    <source>
        <dbReference type="Google" id="ProtNLM"/>
    </source>
</evidence>
<evidence type="ECO:0000313" key="3">
    <source>
        <dbReference type="Proteomes" id="UP000013165"/>
    </source>
</evidence>
<dbReference type="Proteomes" id="UP000013165">
    <property type="component" value="Unassembled WGS sequence"/>
</dbReference>
<proteinExistence type="predicted"/>
<evidence type="ECO:0000313" key="2">
    <source>
        <dbReference type="EMBL" id="ENO13095.1"/>
    </source>
</evidence>
<reference evidence="2 3" key="1">
    <citation type="journal article" date="2013" name="Genome Announc.">
        <title>Genome Sequence of the Polycyclic Aromatic Hydrocarbon-Degrading Bacterium Strain Marinobacter nanhaiticus D15-8WT.</title>
        <authorList>
            <person name="Cui Z."/>
            <person name="Gao W."/>
            <person name="Li Q."/>
            <person name="Xu G."/>
            <person name="Zheng L."/>
        </authorList>
    </citation>
    <scope>NUCLEOTIDE SEQUENCE [LARGE SCALE GENOMIC DNA]</scope>
    <source>
        <strain evidence="2 3">D15-8W</strain>
    </source>
</reference>
<dbReference type="RefSeq" id="WP_004581320.1">
    <property type="nucleotide sequence ID" value="NZ_AP028878.1"/>
</dbReference>
<accession>N6VSF0</accession>
<comment type="caution">
    <text evidence="2">The sequence shown here is derived from an EMBL/GenBank/DDBJ whole genome shotgun (WGS) entry which is preliminary data.</text>
</comment>
<dbReference type="AlphaFoldDB" id="N6VSF0"/>
<dbReference type="STRING" id="626887.J057_16895"/>